<dbReference type="SUPFAM" id="SSF53335">
    <property type="entry name" value="S-adenosyl-L-methionine-dependent methyltransferases"/>
    <property type="match status" value="1"/>
</dbReference>
<evidence type="ECO:0000313" key="1">
    <source>
        <dbReference type="EMBL" id="SFV37124.1"/>
    </source>
</evidence>
<proteinExistence type="predicted"/>
<evidence type="ECO:0000313" key="2">
    <source>
        <dbReference type="Proteomes" id="UP000199074"/>
    </source>
</evidence>
<dbReference type="Gene3D" id="3.40.50.150">
    <property type="entry name" value="Vaccinia Virus protein VP39"/>
    <property type="match status" value="1"/>
</dbReference>
<protein>
    <submittedName>
        <fullName evidence="1">Methyltransferase domain-containing protein</fullName>
    </submittedName>
</protein>
<dbReference type="Pfam" id="PF13489">
    <property type="entry name" value="Methyltransf_23"/>
    <property type="match status" value="1"/>
</dbReference>
<keyword evidence="2" id="KW-1185">Reference proteome</keyword>
<dbReference type="InterPro" id="IPR029063">
    <property type="entry name" value="SAM-dependent_MTases_sf"/>
</dbReference>
<reference evidence="1 2" key="1">
    <citation type="submission" date="2016-10" db="EMBL/GenBank/DDBJ databases">
        <authorList>
            <person name="de Groot N.N."/>
        </authorList>
    </citation>
    <scope>NUCLEOTIDE SEQUENCE [LARGE SCALE GENOMIC DNA]</scope>
    <source>
        <strain evidence="1 2">IPL20</strain>
    </source>
</reference>
<accession>A0A1I7NR04</accession>
<organism evidence="1 2">
    <name type="scientific">Devosia crocina</name>
    <dbReference type="NCBI Taxonomy" id="429728"/>
    <lineage>
        <taxon>Bacteria</taxon>
        <taxon>Pseudomonadati</taxon>
        <taxon>Pseudomonadota</taxon>
        <taxon>Alphaproteobacteria</taxon>
        <taxon>Hyphomicrobiales</taxon>
        <taxon>Devosiaceae</taxon>
        <taxon>Devosia</taxon>
    </lineage>
</organism>
<dbReference type="PANTHER" id="PTHR43861">
    <property type="entry name" value="TRANS-ACONITATE 2-METHYLTRANSFERASE-RELATED"/>
    <property type="match status" value="1"/>
</dbReference>
<dbReference type="GO" id="GO:0008168">
    <property type="term" value="F:methyltransferase activity"/>
    <property type="evidence" value="ECO:0007669"/>
    <property type="project" value="UniProtKB-KW"/>
</dbReference>
<dbReference type="RefSeq" id="WP_092425541.1">
    <property type="nucleotide sequence ID" value="NZ_FPCK01000003.1"/>
</dbReference>
<dbReference type="Proteomes" id="UP000199074">
    <property type="component" value="Unassembled WGS sequence"/>
</dbReference>
<sequence>MSDPATLRFYAKNASAYADHATEPTGAPLTAFLAALPAQARILELGCGNGRDAAHMLACGFDVEPTDGTPELAAEAQRRLGRPVGILRFEELEAFGRYHGIWACASLLHVEAAQLTAILARIRRALKPSGVFCASFKAGKGEGRDSLGRYYNYPSPGTLRASYGEAGWSDVAFVEQEGSGYDGKPTTWLWVTATRQP</sequence>
<dbReference type="EMBL" id="FPCK01000003">
    <property type="protein sequence ID" value="SFV37124.1"/>
    <property type="molecule type" value="Genomic_DNA"/>
</dbReference>
<dbReference type="PANTHER" id="PTHR43861:SF1">
    <property type="entry name" value="TRANS-ACONITATE 2-METHYLTRANSFERASE"/>
    <property type="match status" value="1"/>
</dbReference>
<dbReference type="OrthoDB" id="9804312at2"/>
<dbReference type="GO" id="GO:0032259">
    <property type="term" value="P:methylation"/>
    <property type="evidence" value="ECO:0007669"/>
    <property type="project" value="UniProtKB-KW"/>
</dbReference>
<gene>
    <name evidence="1" type="ORF">SAMN05216456_2760</name>
</gene>
<name>A0A1I7NR04_9HYPH</name>
<keyword evidence="1" id="KW-0808">Transferase</keyword>
<dbReference type="AlphaFoldDB" id="A0A1I7NR04"/>
<dbReference type="CDD" id="cd02440">
    <property type="entry name" value="AdoMet_MTases"/>
    <property type="match status" value="1"/>
</dbReference>
<dbReference type="STRING" id="429728.SAMN05216456_2760"/>
<keyword evidence="1" id="KW-0489">Methyltransferase</keyword>